<organism evidence="4 5">
    <name type="scientific">Bacillus lumedeiriae</name>
    <dbReference type="NCBI Taxonomy" id="3058829"/>
    <lineage>
        <taxon>Bacteria</taxon>
        <taxon>Bacillati</taxon>
        <taxon>Bacillota</taxon>
        <taxon>Bacilli</taxon>
        <taxon>Bacillales</taxon>
        <taxon>Bacillaceae</taxon>
        <taxon>Bacillus</taxon>
    </lineage>
</organism>
<dbReference type="RefSeq" id="WP_404315445.1">
    <property type="nucleotide sequence ID" value="NZ_JAUIYO010000002.1"/>
</dbReference>
<evidence type="ECO:0000256" key="2">
    <source>
        <dbReference type="ARBA" id="ARBA00022977"/>
    </source>
</evidence>
<accession>A0ABW8I7J1</accession>
<dbReference type="InterPro" id="IPR013785">
    <property type="entry name" value="Aldolase_TIM"/>
</dbReference>
<dbReference type="PANTHER" id="PTHR20857">
    <property type="entry name" value="THIAMINE-PHOSPHATE PYROPHOSPHORYLASE"/>
    <property type="match status" value="1"/>
</dbReference>
<keyword evidence="5" id="KW-1185">Reference proteome</keyword>
<dbReference type="PANTHER" id="PTHR20857:SF22">
    <property type="entry name" value="THIAZOLE TAUTOMERASE"/>
    <property type="match status" value="1"/>
</dbReference>
<evidence type="ECO:0000256" key="1">
    <source>
        <dbReference type="ARBA" id="ARBA00004948"/>
    </source>
</evidence>
<dbReference type="SUPFAM" id="SSF51391">
    <property type="entry name" value="Thiamin phosphate synthase"/>
    <property type="match status" value="1"/>
</dbReference>
<dbReference type="Proteomes" id="UP001619911">
    <property type="component" value="Unassembled WGS sequence"/>
</dbReference>
<dbReference type="Gene3D" id="3.20.20.70">
    <property type="entry name" value="Aldolase class I"/>
    <property type="match status" value="1"/>
</dbReference>
<reference evidence="4 5" key="1">
    <citation type="submission" date="2023-07" db="EMBL/GenBank/DDBJ databases">
        <title>Bacillus lucianemedeirus sp. nov, a new species isolated from an immunobiological production facility.</title>
        <authorList>
            <person name="Costa L.V."/>
            <person name="Miranda R.V.S.L."/>
            <person name="Brandao M.L.L."/>
            <person name="Reis C.M.F."/>
            <person name="Frazao A.M."/>
            <person name="Cruz F.V."/>
            <person name="Baio P.V.P."/>
            <person name="Veras J.F.C."/>
            <person name="Ramos J.N."/>
            <person name="Vieira V."/>
        </authorList>
    </citation>
    <scope>NUCLEOTIDE SEQUENCE [LARGE SCALE GENOMIC DNA]</scope>
    <source>
        <strain evidence="4 5">B190/17</strain>
    </source>
</reference>
<dbReference type="InterPro" id="IPR022998">
    <property type="entry name" value="ThiamineP_synth_TenI"/>
</dbReference>
<keyword evidence="2" id="KW-0784">Thiamine biosynthesis</keyword>
<dbReference type="EMBL" id="JAUIYO010000002">
    <property type="protein sequence ID" value="MFK2825174.1"/>
    <property type="molecule type" value="Genomic_DNA"/>
</dbReference>
<proteinExistence type="predicted"/>
<evidence type="ECO:0000259" key="3">
    <source>
        <dbReference type="Pfam" id="PF02581"/>
    </source>
</evidence>
<dbReference type="InterPro" id="IPR036206">
    <property type="entry name" value="ThiamineP_synth_sf"/>
</dbReference>
<evidence type="ECO:0000313" key="5">
    <source>
        <dbReference type="Proteomes" id="UP001619911"/>
    </source>
</evidence>
<sequence>MSFQLHAITTGKQELEQASDIASIIHPFVDYIHIREKHRSAKELFHWVQTFIEADVPAEKIIVNDRVDVALAAEAGGVQLTENSLPLQIVKPFTASMKAGCSIHEPAAAIKAESNGADWGLFGHIYPTASKPGRTPAGLEQLKAATRAVNMPIIAIGGIMPHHIQEVKEAGASGIAVMSGIFGSKDPADTAAYYRNEINKEEKQTYEYRY</sequence>
<name>A0ABW8I7J1_9BACI</name>
<evidence type="ECO:0000313" key="4">
    <source>
        <dbReference type="EMBL" id="MFK2825174.1"/>
    </source>
</evidence>
<feature type="domain" description="Thiamine phosphate synthase/TenI" evidence="3">
    <location>
        <begin position="8"/>
        <end position="181"/>
    </location>
</feature>
<dbReference type="CDD" id="cd00564">
    <property type="entry name" value="TMP_TenI"/>
    <property type="match status" value="1"/>
</dbReference>
<gene>
    <name evidence="4" type="ORF">QYG89_05675</name>
</gene>
<comment type="caution">
    <text evidence="4">The sequence shown here is derived from an EMBL/GenBank/DDBJ whole genome shotgun (WGS) entry which is preliminary data.</text>
</comment>
<comment type="pathway">
    <text evidence="1">Cofactor biosynthesis; thiamine diphosphate biosynthesis.</text>
</comment>
<protein>
    <submittedName>
        <fullName evidence="4">Thiamine phosphate synthase</fullName>
    </submittedName>
</protein>
<dbReference type="Pfam" id="PF02581">
    <property type="entry name" value="TMP-TENI"/>
    <property type="match status" value="1"/>
</dbReference>